<feature type="compositionally biased region" description="Low complexity" evidence="1">
    <location>
        <begin position="26"/>
        <end position="50"/>
    </location>
</feature>
<evidence type="ECO:0000313" key="2">
    <source>
        <dbReference type="EMBL" id="KZP07374.1"/>
    </source>
</evidence>
<gene>
    <name evidence="2" type="ORF">FIBSPDRAFT_875547</name>
</gene>
<organism evidence="2 3">
    <name type="scientific">Athelia psychrophila</name>
    <dbReference type="NCBI Taxonomy" id="1759441"/>
    <lineage>
        <taxon>Eukaryota</taxon>
        <taxon>Fungi</taxon>
        <taxon>Dikarya</taxon>
        <taxon>Basidiomycota</taxon>
        <taxon>Agaricomycotina</taxon>
        <taxon>Agaricomycetes</taxon>
        <taxon>Agaricomycetidae</taxon>
        <taxon>Atheliales</taxon>
        <taxon>Atheliaceae</taxon>
        <taxon>Athelia</taxon>
    </lineage>
</organism>
<protein>
    <submittedName>
        <fullName evidence="2">Uncharacterized protein</fullName>
    </submittedName>
</protein>
<keyword evidence="3" id="KW-1185">Reference proteome</keyword>
<reference evidence="2 3" key="1">
    <citation type="journal article" date="2016" name="Mol. Biol. Evol.">
        <title>Comparative Genomics of Early-Diverging Mushroom-Forming Fungi Provides Insights into the Origins of Lignocellulose Decay Capabilities.</title>
        <authorList>
            <person name="Nagy L.G."/>
            <person name="Riley R."/>
            <person name="Tritt A."/>
            <person name="Adam C."/>
            <person name="Daum C."/>
            <person name="Floudas D."/>
            <person name="Sun H."/>
            <person name="Yadav J.S."/>
            <person name="Pangilinan J."/>
            <person name="Larsson K.H."/>
            <person name="Matsuura K."/>
            <person name="Barry K."/>
            <person name="Labutti K."/>
            <person name="Kuo R."/>
            <person name="Ohm R.A."/>
            <person name="Bhattacharya S.S."/>
            <person name="Shirouzu T."/>
            <person name="Yoshinaga Y."/>
            <person name="Martin F.M."/>
            <person name="Grigoriev I.V."/>
            <person name="Hibbett D.S."/>
        </authorList>
    </citation>
    <scope>NUCLEOTIDE SEQUENCE [LARGE SCALE GENOMIC DNA]</scope>
    <source>
        <strain evidence="2 3">CBS 109695</strain>
    </source>
</reference>
<proteinExistence type="predicted"/>
<accession>A0A167XMK7</accession>
<feature type="non-terminal residue" evidence="2">
    <location>
        <position position="1"/>
    </location>
</feature>
<sequence>ASNQRSDHTFGIGSCHQLPSTWPRFSSSSSSACRNSRTPPRSTTSDPPPR</sequence>
<name>A0A167XMK7_9AGAM</name>
<feature type="region of interest" description="Disordered" evidence="1">
    <location>
        <begin position="1"/>
        <end position="50"/>
    </location>
</feature>
<dbReference type="AlphaFoldDB" id="A0A167XMK7"/>
<dbReference type="EMBL" id="KV417753">
    <property type="protein sequence ID" value="KZP07374.1"/>
    <property type="molecule type" value="Genomic_DNA"/>
</dbReference>
<evidence type="ECO:0000313" key="3">
    <source>
        <dbReference type="Proteomes" id="UP000076532"/>
    </source>
</evidence>
<dbReference type="Proteomes" id="UP000076532">
    <property type="component" value="Unassembled WGS sequence"/>
</dbReference>
<evidence type="ECO:0000256" key="1">
    <source>
        <dbReference type="SAM" id="MobiDB-lite"/>
    </source>
</evidence>